<evidence type="ECO:0000313" key="1">
    <source>
        <dbReference type="EMBL" id="MBD3846744.1"/>
    </source>
</evidence>
<dbReference type="EMBL" id="JACXWY010000007">
    <property type="protein sequence ID" value="MBD3846744.1"/>
    <property type="molecule type" value="Genomic_DNA"/>
</dbReference>
<keyword evidence="2" id="KW-1185">Reference proteome</keyword>
<gene>
    <name evidence="1" type="ORF">IED13_13620</name>
</gene>
<reference evidence="1" key="1">
    <citation type="submission" date="2020-09" db="EMBL/GenBank/DDBJ databases">
        <title>Bosea spartocytisi sp. nov. a root nodule endophyte of Spartocytisus supranubius in the high mountain ecosystem fo the Teide National Park (Canary Islands, Spain).</title>
        <authorList>
            <person name="Pulido-Suarez L."/>
            <person name="Peix A."/>
            <person name="Igual J.M."/>
            <person name="Socas-Perez N."/>
            <person name="Velazquez E."/>
            <person name="Flores-Felix J.D."/>
            <person name="Leon-Barrios M."/>
        </authorList>
    </citation>
    <scope>NUCLEOTIDE SEQUENCE</scope>
    <source>
        <strain evidence="1">SSUT16</strain>
    </source>
</reference>
<comment type="caution">
    <text evidence="1">The sequence shown here is derived from an EMBL/GenBank/DDBJ whole genome shotgun (WGS) entry which is preliminary data.</text>
</comment>
<dbReference type="RefSeq" id="WP_191124485.1">
    <property type="nucleotide sequence ID" value="NZ_JACXWY010000007.1"/>
</dbReference>
<dbReference type="Proteomes" id="UP000619295">
    <property type="component" value="Unassembled WGS sequence"/>
</dbReference>
<dbReference type="AlphaFoldDB" id="A0A927E9G6"/>
<accession>A0A927E9G6</accession>
<name>A0A927E9G6_9HYPH</name>
<organism evidence="1 2">
    <name type="scientific">Bosea spartocytisi</name>
    <dbReference type="NCBI Taxonomy" id="2773451"/>
    <lineage>
        <taxon>Bacteria</taxon>
        <taxon>Pseudomonadati</taxon>
        <taxon>Pseudomonadota</taxon>
        <taxon>Alphaproteobacteria</taxon>
        <taxon>Hyphomicrobiales</taxon>
        <taxon>Boseaceae</taxon>
        <taxon>Bosea</taxon>
    </lineage>
</organism>
<evidence type="ECO:0000313" key="2">
    <source>
        <dbReference type="Proteomes" id="UP000619295"/>
    </source>
</evidence>
<protein>
    <submittedName>
        <fullName evidence="1">Uncharacterized protein</fullName>
    </submittedName>
</protein>
<sequence length="56" mass="6211">MTRRGLIAEGMYERSTFGASITREVPGGDASARSIRNVEERPSRTACRPIFPLDDI</sequence>
<proteinExistence type="predicted"/>